<reference evidence="4" key="1">
    <citation type="journal article" date="2019" name="Int. J. Syst. Evol. Microbiol.">
        <title>The Global Catalogue of Microorganisms (GCM) 10K type strain sequencing project: providing services to taxonomists for standard genome sequencing and annotation.</title>
        <authorList>
            <consortium name="The Broad Institute Genomics Platform"/>
            <consortium name="The Broad Institute Genome Sequencing Center for Infectious Disease"/>
            <person name="Wu L."/>
            <person name="Ma J."/>
        </authorList>
    </citation>
    <scope>NUCLEOTIDE SEQUENCE [LARGE SCALE GENOMIC DNA]</scope>
    <source>
        <strain evidence="4">JCM 18198</strain>
    </source>
</reference>
<name>A0ABP8ZMF0_9FLAO</name>
<dbReference type="InterPro" id="IPR015943">
    <property type="entry name" value="WD40/YVTN_repeat-like_dom_sf"/>
</dbReference>
<keyword evidence="4" id="KW-1185">Reference proteome</keyword>
<evidence type="ECO:0000313" key="4">
    <source>
        <dbReference type="Proteomes" id="UP001500141"/>
    </source>
</evidence>
<dbReference type="InterPro" id="IPR048954">
    <property type="entry name" value="PorZ_N"/>
</dbReference>
<dbReference type="Proteomes" id="UP001500141">
    <property type="component" value="Unassembled WGS sequence"/>
</dbReference>
<dbReference type="NCBIfam" id="TIGR04183">
    <property type="entry name" value="Por_Secre_tail"/>
    <property type="match status" value="1"/>
</dbReference>
<dbReference type="InterPro" id="IPR011110">
    <property type="entry name" value="Reg_prop"/>
</dbReference>
<accession>A0ABP8ZMF0</accession>
<dbReference type="EMBL" id="BAABIP010000007">
    <property type="protein sequence ID" value="GAA4760333.1"/>
    <property type="molecule type" value="Genomic_DNA"/>
</dbReference>
<comment type="caution">
    <text evidence="3">The sequence shown here is derived from an EMBL/GenBank/DDBJ whole genome shotgun (WGS) entry which is preliminary data.</text>
</comment>
<sequence>MISQQNSVWKGYFSYNSIKDISQSTTTFYGAAENAYFKRNVATNEISTTSTIEGLSGQTITQIYYSEAYKKTIIGHVDGLLVVVNEKDGSMLNVVDIVNKPSVPPNMKKVNHINEYNGKLYIATDFGICVFDLATSEFGDTYFIGSNGSNIQILQTAVSNNTIYAVANGYGLLSASVNNPNLVDYNQWTMTASGNWASVTTTATDVALINLSGQLYKLVGNSPVYLTALNQMSLDARFSESNYVVTTQNYVYVFDSQLNEIFRINNSADSTTHFTCATVLSDKVYIGTQERGVITTTQTNTTAFQNISPNGPDRNRIFAVKSFSNGVWAVYGDHTIYYNPHPLDALSVSRFEEKVGWVSTPYSSLFGAKSIVRIETHPNDEKKVFFSSYHSGLLKFDNNLPSTLYDATNSSLQAYLPLQPTENIRVNGLGFDKSNNLWVTNSLATNPINVLRSNGQWQGYSLSVLQNPAVVSYGRIAVDKNNTKWICSNSAGIIGFNENYNNRCLRMTEGSDSGNLPTSDVRAVAVDNKNKLWIGTAYGLRVLSSVDSFLTQDKLTANSIIILEDGLAQELLYNQFITDIVVDGANNKWIGTAGAGVFYISDDGQKTFNIFTKENSPLPNNTINDIEINKVTGEVFIATESGMVSFRGSATSGTDDLENVVVFPNPVRPEFGGNVAVSGLMDKANVKITDIEGNLVFEAISEGGTVLWDTRNFRGSKVASGVYMVLISAESGEKTKVKKVMIVR</sequence>
<organism evidence="3 4">
    <name type="scientific">Flavobacterium hankyongi</name>
    <dbReference type="NCBI Taxonomy" id="1176532"/>
    <lineage>
        <taxon>Bacteria</taxon>
        <taxon>Pseudomonadati</taxon>
        <taxon>Bacteroidota</taxon>
        <taxon>Flavobacteriia</taxon>
        <taxon>Flavobacteriales</taxon>
        <taxon>Flavobacteriaceae</taxon>
        <taxon>Flavobacterium</taxon>
    </lineage>
</organism>
<gene>
    <name evidence="3" type="ORF">GCM10023230_06490</name>
</gene>
<evidence type="ECO:0000256" key="1">
    <source>
        <dbReference type="ARBA" id="ARBA00022729"/>
    </source>
</evidence>
<dbReference type="Pfam" id="PF21544">
    <property type="entry name" value="PorZ_N_b_propeller"/>
    <property type="match status" value="1"/>
</dbReference>
<protein>
    <submittedName>
        <fullName evidence="3">Two-component regulator propeller domain-containing protein</fullName>
    </submittedName>
</protein>
<evidence type="ECO:0000259" key="2">
    <source>
        <dbReference type="Pfam" id="PF21544"/>
    </source>
</evidence>
<keyword evidence="1" id="KW-0732">Signal</keyword>
<dbReference type="Pfam" id="PF07494">
    <property type="entry name" value="Reg_prop"/>
    <property type="match status" value="1"/>
</dbReference>
<dbReference type="InterPro" id="IPR026444">
    <property type="entry name" value="Secre_tail"/>
</dbReference>
<evidence type="ECO:0000313" key="3">
    <source>
        <dbReference type="EMBL" id="GAA4760333.1"/>
    </source>
</evidence>
<dbReference type="SUPFAM" id="SSF63829">
    <property type="entry name" value="Calcium-dependent phosphotriesterase"/>
    <property type="match status" value="2"/>
</dbReference>
<feature type="domain" description="PorZ N-terminal beta-propeller" evidence="2">
    <location>
        <begin position="29"/>
        <end position="189"/>
    </location>
</feature>
<proteinExistence type="predicted"/>
<dbReference type="Gene3D" id="2.130.10.10">
    <property type="entry name" value="YVTN repeat-like/Quinoprotein amine dehydrogenase"/>
    <property type="match status" value="3"/>
</dbReference>